<protein>
    <submittedName>
        <fullName evidence="2">Uncharacterized protein</fullName>
    </submittedName>
</protein>
<sequence length="113" mass="12339">MGPWGGATRVVGAPPRGGRRRRLPGARVWAPPAGAGGGDAAALGVGWGGRCRGARPPRRRRARLLLRALPRGRLHGAPEWRAPPDLYRHPRRPHPRRGAVQRVGGRDAPRRWD</sequence>
<feature type="compositionally biased region" description="Basic and acidic residues" evidence="1">
    <location>
        <begin position="104"/>
        <end position="113"/>
    </location>
</feature>
<keyword evidence="3" id="KW-1185">Reference proteome</keyword>
<evidence type="ECO:0000313" key="2">
    <source>
        <dbReference type="EMBL" id="OSX78982.1"/>
    </source>
</evidence>
<dbReference type="Proteomes" id="UP000218209">
    <property type="component" value="Unassembled WGS sequence"/>
</dbReference>
<dbReference type="EMBL" id="KV918800">
    <property type="protein sequence ID" value="OSX78982.1"/>
    <property type="molecule type" value="Genomic_DNA"/>
</dbReference>
<name>A0A1X6PDN5_PORUM</name>
<proteinExistence type="predicted"/>
<feature type="region of interest" description="Disordered" evidence="1">
    <location>
        <begin position="75"/>
        <end position="113"/>
    </location>
</feature>
<accession>A0A1X6PDN5</accession>
<feature type="compositionally biased region" description="Basic residues" evidence="1">
    <location>
        <begin position="89"/>
        <end position="99"/>
    </location>
</feature>
<evidence type="ECO:0000313" key="3">
    <source>
        <dbReference type="Proteomes" id="UP000218209"/>
    </source>
</evidence>
<dbReference type="AlphaFoldDB" id="A0A1X6PDN5"/>
<organism evidence="2 3">
    <name type="scientific">Porphyra umbilicalis</name>
    <name type="common">Purple laver</name>
    <name type="synonym">Red alga</name>
    <dbReference type="NCBI Taxonomy" id="2786"/>
    <lineage>
        <taxon>Eukaryota</taxon>
        <taxon>Rhodophyta</taxon>
        <taxon>Bangiophyceae</taxon>
        <taxon>Bangiales</taxon>
        <taxon>Bangiaceae</taxon>
        <taxon>Porphyra</taxon>
    </lineage>
</organism>
<feature type="compositionally biased region" description="Gly residues" evidence="1">
    <location>
        <begin position="34"/>
        <end position="51"/>
    </location>
</feature>
<evidence type="ECO:0000256" key="1">
    <source>
        <dbReference type="SAM" id="MobiDB-lite"/>
    </source>
</evidence>
<feature type="region of interest" description="Disordered" evidence="1">
    <location>
        <begin position="1"/>
        <end position="56"/>
    </location>
</feature>
<reference evidence="2 3" key="1">
    <citation type="submission" date="2017-03" db="EMBL/GenBank/DDBJ databases">
        <title>WGS assembly of Porphyra umbilicalis.</title>
        <authorList>
            <person name="Brawley S.H."/>
            <person name="Blouin N.A."/>
            <person name="Ficko-Blean E."/>
            <person name="Wheeler G.L."/>
            <person name="Lohr M."/>
            <person name="Goodson H.V."/>
            <person name="Jenkins J.W."/>
            <person name="Blaby-Haas C.E."/>
            <person name="Helliwell K.E."/>
            <person name="Chan C."/>
            <person name="Marriage T."/>
            <person name="Bhattacharya D."/>
            <person name="Klein A.S."/>
            <person name="Badis Y."/>
            <person name="Brodie J."/>
            <person name="Cao Y."/>
            <person name="Collen J."/>
            <person name="Dittami S.M."/>
            <person name="Gachon C.M."/>
            <person name="Green B.R."/>
            <person name="Karpowicz S."/>
            <person name="Kim J.W."/>
            <person name="Kudahl U."/>
            <person name="Lin S."/>
            <person name="Michel G."/>
            <person name="Mittag M."/>
            <person name="Olson B.J."/>
            <person name="Pangilinan J."/>
            <person name="Peng Y."/>
            <person name="Qiu H."/>
            <person name="Shu S."/>
            <person name="Singer J.T."/>
            <person name="Smith A.G."/>
            <person name="Sprecher B.N."/>
            <person name="Wagner V."/>
            <person name="Wang W."/>
            <person name="Wang Z.-Y."/>
            <person name="Yan J."/>
            <person name="Yarish C."/>
            <person name="Zoeuner-Riek S."/>
            <person name="Zhuang Y."/>
            <person name="Zou Y."/>
            <person name="Lindquist E.A."/>
            <person name="Grimwood J."/>
            <person name="Barry K."/>
            <person name="Rokhsar D.S."/>
            <person name="Schmutz J."/>
            <person name="Stiller J.W."/>
            <person name="Grossman A.R."/>
            <person name="Prochnik S.E."/>
        </authorList>
    </citation>
    <scope>NUCLEOTIDE SEQUENCE [LARGE SCALE GENOMIC DNA]</scope>
    <source>
        <strain evidence="2">4086291</strain>
    </source>
</reference>
<gene>
    <name evidence="2" type="ORF">BU14_0093s0025</name>
</gene>